<gene>
    <name evidence="1" type="ORF">MLD38_037986</name>
</gene>
<reference evidence="2" key="1">
    <citation type="journal article" date="2023" name="Front. Plant Sci.">
        <title>Chromosomal-level genome assembly of Melastoma candidum provides insights into trichome evolution.</title>
        <authorList>
            <person name="Zhong Y."/>
            <person name="Wu W."/>
            <person name="Sun C."/>
            <person name="Zou P."/>
            <person name="Liu Y."/>
            <person name="Dai S."/>
            <person name="Zhou R."/>
        </authorList>
    </citation>
    <scope>NUCLEOTIDE SEQUENCE [LARGE SCALE GENOMIC DNA]</scope>
</reference>
<evidence type="ECO:0000313" key="2">
    <source>
        <dbReference type="Proteomes" id="UP001057402"/>
    </source>
</evidence>
<sequence>MYSSGVPCCGTNARLYLSLGKSHFASCPSRLCCCYCYGHGAAYGLGLGSWVFYGLRQSSLIRRSVARKVVLAGWNGCHVGRFPECGLGDEVSRSYGGSSLAGRRKGRDWTRRREVKCLVSGEERVGNGFSWIESVEAIISLLSEEVGDHCLDWRDGDTVSGDRSSRKKRNENGVHSKGIKKESALETGKSQRGCKVESIEVGTANVDGTDEWDWMRERGREAFPGRDKSRTRREGSHFSLYQSVLSSGDYEDDVEELKRDKFSDDALGRYSEESRKAVERKMKKEMWEDHEQHEEKGKISEVIRHNRESESSFIDWDRRKNSEKKLGEFSSNEVESSRKLKEESISSRMTGQEDVGPFSSHLQFHGGEQKSRAGVTIHTRTENHHKHKEMEVSIGGETVSTNNGATELCRFCGSDVKPLSPMERQQQIKRKDDMVVSGALVAERNNERDGKKILSVVTTERRKFVRNPRELSVELDIRGTNSEINTESSRSSHARLNSTEVEEKQRKRFGMNEVIRRDDQSGKSKQLNEHRWSHYDVQRTSLPQIDEAKNSPQQPKLVSNMSENRIVQSPPRHPEIEINKHFRQVPSSVINQSVVRAGDTRLFNSYERISDETTFNNNNFTSVVVLPGEVQEKDGQPGGRDASIGPKIEQGSVDQPSFLFDSSQTSAHEDFDLFRRSRARNTDRKNSKTGSHLSLISHPQLVQRESSLLVRTDESVSPKDHYVLNPDTSITYEGACNASLHCEYDSGKFKYQRDDQPVLTTDGGGLEYALHLDEASRQFLDEFVEQTKHAVNSDVHVTDAALDGEVKFDGKTKNSSEIVSESALVEDRDKTNLSEGPETKDPSDDIWHDTNTSIQEIPKSESPEELTAHGNTIVKRSGGNLWKIIGDFFRIHWVSARSMVHSGGRNSSSASVSSETWFSGPETEENIDIFAKSRSPEAAAKQWPPVHMSIGEQVDTRLGDREQLPKAEISLQSVTRSDLASSSDIGFVLNKDDVRSPPVTAGLLESSLTLPEKGMTASVAMRSSSGGVNEYGGELLHVSEESTDGVASEVKNGELKHRKKLLRKQQLPRDRFDEWEEAYQLEREQRQIDESFMREALVEAKKESDNWEVPVGAVLVQHGKIIARGCNLVEELRDSTAHAEMICIREASSVLQSWRLAETTLYVTLEPCTMCAGAILQAGVGTLVWGAPNKLLGADGSYVRLFPVGEEGSRSSTSDKPAPPVHPFHPKMTIRRGILASECEDTMHQFFQFRRRKKEKKEELAMQPSGHAVSHHPSKLTDKMHHIFHILFCI</sequence>
<organism evidence="1 2">
    <name type="scientific">Melastoma candidum</name>
    <dbReference type="NCBI Taxonomy" id="119954"/>
    <lineage>
        <taxon>Eukaryota</taxon>
        <taxon>Viridiplantae</taxon>
        <taxon>Streptophyta</taxon>
        <taxon>Embryophyta</taxon>
        <taxon>Tracheophyta</taxon>
        <taxon>Spermatophyta</taxon>
        <taxon>Magnoliopsida</taxon>
        <taxon>eudicotyledons</taxon>
        <taxon>Gunneridae</taxon>
        <taxon>Pentapetalae</taxon>
        <taxon>rosids</taxon>
        <taxon>malvids</taxon>
        <taxon>Myrtales</taxon>
        <taxon>Melastomataceae</taxon>
        <taxon>Melastomatoideae</taxon>
        <taxon>Melastomateae</taxon>
        <taxon>Melastoma</taxon>
    </lineage>
</organism>
<keyword evidence="2" id="KW-1185">Reference proteome</keyword>
<dbReference type="EMBL" id="CM042891">
    <property type="protein sequence ID" value="KAI4302208.1"/>
    <property type="molecule type" value="Genomic_DNA"/>
</dbReference>
<protein>
    <submittedName>
        <fullName evidence="1">Uncharacterized protein</fullName>
    </submittedName>
</protein>
<comment type="caution">
    <text evidence="1">The sequence shown here is derived from an EMBL/GenBank/DDBJ whole genome shotgun (WGS) entry which is preliminary data.</text>
</comment>
<accession>A0ACB9KY33</accession>
<dbReference type="Proteomes" id="UP001057402">
    <property type="component" value="Chromosome 12"/>
</dbReference>
<name>A0ACB9KY33_9MYRT</name>
<proteinExistence type="predicted"/>
<evidence type="ECO:0000313" key="1">
    <source>
        <dbReference type="EMBL" id="KAI4302208.1"/>
    </source>
</evidence>